<dbReference type="AlphaFoldDB" id="A0AAV4GYY4"/>
<evidence type="ECO:0000256" key="1">
    <source>
        <dbReference type="SAM" id="MobiDB-lite"/>
    </source>
</evidence>
<keyword evidence="3" id="KW-1185">Reference proteome</keyword>
<evidence type="ECO:0000313" key="3">
    <source>
        <dbReference type="Proteomes" id="UP000762676"/>
    </source>
</evidence>
<gene>
    <name evidence="2" type="ORF">ElyMa_000823500</name>
</gene>
<feature type="compositionally biased region" description="Low complexity" evidence="1">
    <location>
        <begin position="116"/>
        <end position="135"/>
    </location>
</feature>
<comment type="caution">
    <text evidence="2">The sequence shown here is derived from an EMBL/GenBank/DDBJ whole genome shotgun (WGS) entry which is preliminary data.</text>
</comment>
<organism evidence="2 3">
    <name type="scientific">Elysia marginata</name>
    <dbReference type="NCBI Taxonomy" id="1093978"/>
    <lineage>
        <taxon>Eukaryota</taxon>
        <taxon>Metazoa</taxon>
        <taxon>Spiralia</taxon>
        <taxon>Lophotrochozoa</taxon>
        <taxon>Mollusca</taxon>
        <taxon>Gastropoda</taxon>
        <taxon>Heterobranchia</taxon>
        <taxon>Euthyneura</taxon>
        <taxon>Panpulmonata</taxon>
        <taxon>Sacoglossa</taxon>
        <taxon>Placobranchoidea</taxon>
        <taxon>Plakobranchidae</taxon>
        <taxon>Elysia</taxon>
    </lineage>
</organism>
<dbReference type="EMBL" id="BMAT01001694">
    <property type="protein sequence ID" value="GFR90629.1"/>
    <property type="molecule type" value="Genomic_DNA"/>
</dbReference>
<dbReference type="Proteomes" id="UP000762676">
    <property type="component" value="Unassembled WGS sequence"/>
</dbReference>
<protein>
    <submittedName>
        <fullName evidence="2">Uncharacterized protein</fullName>
    </submittedName>
</protein>
<feature type="compositionally biased region" description="Basic and acidic residues" evidence="1">
    <location>
        <begin position="60"/>
        <end position="74"/>
    </location>
</feature>
<proteinExistence type="predicted"/>
<sequence length="156" mass="17561">MAIRDSKLPVEWALPRGFQLLSSEDPSRGASLFIRNSIRATKLNLNTNLVAVEVKRIIRTDRSNNKHKSEETRKPQTCGRYGADPEVDLESIDSIWSLPKNSCRVGRRTGGTSPPRLTLRQQSSPSQQSPLPILPRGLLPRRDQTVGIWTLIWDPP</sequence>
<name>A0AAV4GYY4_9GAST</name>
<feature type="region of interest" description="Disordered" evidence="1">
    <location>
        <begin position="102"/>
        <end position="135"/>
    </location>
</feature>
<reference evidence="2 3" key="1">
    <citation type="journal article" date="2021" name="Elife">
        <title>Chloroplast acquisition without the gene transfer in kleptoplastic sea slugs, Plakobranchus ocellatus.</title>
        <authorList>
            <person name="Maeda T."/>
            <person name="Takahashi S."/>
            <person name="Yoshida T."/>
            <person name="Shimamura S."/>
            <person name="Takaki Y."/>
            <person name="Nagai Y."/>
            <person name="Toyoda A."/>
            <person name="Suzuki Y."/>
            <person name="Arimoto A."/>
            <person name="Ishii H."/>
            <person name="Satoh N."/>
            <person name="Nishiyama T."/>
            <person name="Hasebe M."/>
            <person name="Maruyama T."/>
            <person name="Minagawa J."/>
            <person name="Obokata J."/>
            <person name="Shigenobu S."/>
        </authorList>
    </citation>
    <scope>NUCLEOTIDE SEQUENCE [LARGE SCALE GENOMIC DNA]</scope>
</reference>
<feature type="region of interest" description="Disordered" evidence="1">
    <location>
        <begin position="60"/>
        <end position="84"/>
    </location>
</feature>
<evidence type="ECO:0000313" key="2">
    <source>
        <dbReference type="EMBL" id="GFR90629.1"/>
    </source>
</evidence>
<accession>A0AAV4GYY4</accession>